<dbReference type="AlphaFoldDB" id="A0A5E4Q0E6"/>
<sequence>MKSKGFQFPHCLGILDVKVMQSHLSTSKPGLYVISLFDSDHSFIQAEVTLFPINDGIFEKSELWKNVASYPNLPEDTALPYVFLSNITHPSANVLTSVHGNFEENSAEYYFNERLNYSRQIADNTLAFMSSVFGVFNKPILLGSSKHESLIMACIMLHNFLRQSPDSRDIYSPEGSFDFEELYTAFSKTGFKDVQTPQFEYEDNYFRDNFIKCMYEYDL</sequence>
<accession>A0A5E4Q0E6</accession>
<proteinExistence type="predicted"/>
<reference evidence="1 2" key="1">
    <citation type="submission" date="2017-07" db="EMBL/GenBank/DDBJ databases">
        <authorList>
            <person name="Talla V."/>
            <person name="Backstrom N."/>
        </authorList>
    </citation>
    <scope>NUCLEOTIDE SEQUENCE [LARGE SCALE GENOMIC DNA]</scope>
</reference>
<organism evidence="1 2">
    <name type="scientific">Leptidea sinapis</name>
    <dbReference type="NCBI Taxonomy" id="189913"/>
    <lineage>
        <taxon>Eukaryota</taxon>
        <taxon>Metazoa</taxon>
        <taxon>Ecdysozoa</taxon>
        <taxon>Arthropoda</taxon>
        <taxon>Hexapoda</taxon>
        <taxon>Insecta</taxon>
        <taxon>Pterygota</taxon>
        <taxon>Neoptera</taxon>
        <taxon>Endopterygota</taxon>
        <taxon>Lepidoptera</taxon>
        <taxon>Glossata</taxon>
        <taxon>Ditrysia</taxon>
        <taxon>Papilionoidea</taxon>
        <taxon>Pieridae</taxon>
        <taxon>Dismorphiinae</taxon>
        <taxon>Leptidea</taxon>
    </lineage>
</organism>
<evidence type="ECO:0008006" key="3">
    <source>
        <dbReference type="Google" id="ProtNLM"/>
    </source>
</evidence>
<dbReference type="EMBL" id="FZQP02000870">
    <property type="protein sequence ID" value="VVC90777.1"/>
    <property type="molecule type" value="Genomic_DNA"/>
</dbReference>
<protein>
    <recommendedName>
        <fullName evidence="3">DDE Tnp4 domain-containing protein</fullName>
    </recommendedName>
</protein>
<gene>
    <name evidence="1" type="ORF">LSINAPIS_LOCUS3613</name>
</gene>
<keyword evidence="2" id="KW-1185">Reference proteome</keyword>
<evidence type="ECO:0000313" key="1">
    <source>
        <dbReference type="EMBL" id="VVC90777.1"/>
    </source>
</evidence>
<evidence type="ECO:0000313" key="2">
    <source>
        <dbReference type="Proteomes" id="UP000324832"/>
    </source>
</evidence>
<dbReference type="Proteomes" id="UP000324832">
    <property type="component" value="Unassembled WGS sequence"/>
</dbReference>
<name>A0A5E4Q0E6_9NEOP</name>